<keyword evidence="1" id="KW-0472">Membrane</keyword>
<feature type="transmembrane region" description="Helical" evidence="1">
    <location>
        <begin position="39"/>
        <end position="58"/>
    </location>
</feature>
<evidence type="ECO:0000256" key="1">
    <source>
        <dbReference type="SAM" id="Phobius"/>
    </source>
</evidence>
<accession>A0ABW1Y9V8</accession>
<dbReference type="EMBL" id="JBHSWD010000001">
    <property type="protein sequence ID" value="MFC6590977.1"/>
    <property type="molecule type" value="Genomic_DNA"/>
</dbReference>
<evidence type="ECO:0000313" key="2">
    <source>
        <dbReference type="EMBL" id="MFC6590977.1"/>
    </source>
</evidence>
<evidence type="ECO:0000313" key="3">
    <source>
        <dbReference type="Proteomes" id="UP001596297"/>
    </source>
</evidence>
<protein>
    <submittedName>
        <fullName evidence="2">Uncharacterized protein</fullName>
    </submittedName>
</protein>
<keyword evidence="1" id="KW-0812">Transmembrane</keyword>
<organism evidence="2 3">
    <name type="scientific">Deinococcus lacus</name>
    <dbReference type="NCBI Taxonomy" id="392561"/>
    <lineage>
        <taxon>Bacteria</taxon>
        <taxon>Thermotogati</taxon>
        <taxon>Deinococcota</taxon>
        <taxon>Deinococci</taxon>
        <taxon>Deinococcales</taxon>
        <taxon>Deinococcaceae</taxon>
        <taxon>Deinococcus</taxon>
    </lineage>
</organism>
<dbReference type="Proteomes" id="UP001596297">
    <property type="component" value="Unassembled WGS sequence"/>
</dbReference>
<proteinExistence type="predicted"/>
<comment type="caution">
    <text evidence="2">The sequence shown here is derived from an EMBL/GenBank/DDBJ whole genome shotgun (WGS) entry which is preliminary data.</text>
</comment>
<keyword evidence="3" id="KW-1185">Reference proteome</keyword>
<name>A0ABW1Y9V8_9DEIO</name>
<reference evidence="3" key="1">
    <citation type="journal article" date="2019" name="Int. J. Syst. Evol. Microbiol.">
        <title>The Global Catalogue of Microorganisms (GCM) 10K type strain sequencing project: providing services to taxonomists for standard genome sequencing and annotation.</title>
        <authorList>
            <consortium name="The Broad Institute Genomics Platform"/>
            <consortium name="The Broad Institute Genome Sequencing Center for Infectious Disease"/>
            <person name="Wu L."/>
            <person name="Ma J."/>
        </authorList>
    </citation>
    <scope>NUCLEOTIDE SEQUENCE [LARGE SCALE GENOMIC DNA]</scope>
    <source>
        <strain evidence="3">CGMCC 1.15772</strain>
    </source>
</reference>
<sequence>MVAGLCGAIWLVGYQLLKWFWATRWCAVSPECHGPAQHWGTMPLLLLAGLLSLGYFGWRWVNSGLLAEGRATP</sequence>
<gene>
    <name evidence="2" type="ORF">ACFP81_02315</name>
</gene>
<keyword evidence="1" id="KW-1133">Transmembrane helix</keyword>
<dbReference type="RefSeq" id="WP_380081985.1">
    <property type="nucleotide sequence ID" value="NZ_JBHSWD010000001.1"/>
</dbReference>